<name>A0A6G1EJR0_9ORYZ</name>
<dbReference type="Proteomes" id="UP000479710">
    <property type="component" value="Unassembled WGS sequence"/>
</dbReference>
<proteinExistence type="predicted"/>
<comment type="caution">
    <text evidence="1">The sequence shown here is derived from an EMBL/GenBank/DDBJ whole genome shotgun (WGS) entry which is preliminary data.</text>
</comment>
<sequence length="98" mass="10521">MSAVSGGGTAFCCDRRSNCRDSRRRFARLRWRMRRSTASLSSAPAPGSGLCRYRQLVTGSAVPPAPPSSCLAGGEFLDTMDAMISQTKSARSVYGQAR</sequence>
<evidence type="ECO:0000313" key="2">
    <source>
        <dbReference type="Proteomes" id="UP000479710"/>
    </source>
</evidence>
<dbReference type="AlphaFoldDB" id="A0A6G1EJR0"/>
<gene>
    <name evidence="1" type="ORF">E2562_015996</name>
</gene>
<organism evidence="1 2">
    <name type="scientific">Oryza meyeriana var. granulata</name>
    <dbReference type="NCBI Taxonomy" id="110450"/>
    <lineage>
        <taxon>Eukaryota</taxon>
        <taxon>Viridiplantae</taxon>
        <taxon>Streptophyta</taxon>
        <taxon>Embryophyta</taxon>
        <taxon>Tracheophyta</taxon>
        <taxon>Spermatophyta</taxon>
        <taxon>Magnoliopsida</taxon>
        <taxon>Liliopsida</taxon>
        <taxon>Poales</taxon>
        <taxon>Poaceae</taxon>
        <taxon>BOP clade</taxon>
        <taxon>Oryzoideae</taxon>
        <taxon>Oryzeae</taxon>
        <taxon>Oryzinae</taxon>
        <taxon>Oryza</taxon>
        <taxon>Oryza meyeriana</taxon>
    </lineage>
</organism>
<reference evidence="1 2" key="1">
    <citation type="submission" date="2019-11" db="EMBL/GenBank/DDBJ databases">
        <title>Whole genome sequence of Oryza granulata.</title>
        <authorList>
            <person name="Li W."/>
        </authorList>
    </citation>
    <scope>NUCLEOTIDE SEQUENCE [LARGE SCALE GENOMIC DNA]</scope>
    <source>
        <strain evidence="2">cv. Menghai</strain>
        <tissue evidence="1">Leaf</tissue>
    </source>
</reference>
<dbReference type="EMBL" id="SPHZ02000003">
    <property type="protein sequence ID" value="KAF0925295.1"/>
    <property type="molecule type" value="Genomic_DNA"/>
</dbReference>
<keyword evidence="2" id="KW-1185">Reference proteome</keyword>
<evidence type="ECO:0000313" key="1">
    <source>
        <dbReference type="EMBL" id="KAF0925295.1"/>
    </source>
</evidence>
<protein>
    <submittedName>
        <fullName evidence="1">Uncharacterized protein</fullName>
    </submittedName>
</protein>
<accession>A0A6G1EJR0</accession>